<keyword evidence="1" id="KW-0812">Transmembrane</keyword>
<dbReference type="EMBL" id="BAAAQN010000006">
    <property type="protein sequence ID" value="GAA2019757.1"/>
    <property type="molecule type" value="Genomic_DNA"/>
</dbReference>
<evidence type="ECO:0000259" key="2">
    <source>
        <dbReference type="Pfam" id="PF04235"/>
    </source>
</evidence>
<protein>
    <recommendedName>
        <fullName evidence="2">DUF418 domain-containing protein</fullName>
    </recommendedName>
</protein>
<keyword evidence="1" id="KW-1133">Transmembrane helix</keyword>
<comment type="caution">
    <text evidence="3">The sequence shown here is derived from an EMBL/GenBank/DDBJ whole genome shotgun (WGS) entry which is preliminary data.</text>
</comment>
<evidence type="ECO:0000256" key="1">
    <source>
        <dbReference type="SAM" id="Phobius"/>
    </source>
</evidence>
<dbReference type="InterPro" id="IPR050879">
    <property type="entry name" value="Acyltransferase_3"/>
</dbReference>
<dbReference type="PANTHER" id="PTHR23028">
    <property type="entry name" value="ACETYLTRANSFERASE"/>
    <property type="match status" value="1"/>
</dbReference>
<reference evidence="3 4" key="1">
    <citation type="journal article" date="2019" name="Int. J. Syst. Evol. Microbiol.">
        <title>The Global Catalogue of Microorganisms (GCM) 10K type strain sequencing project: providing services to taxonomists for standard genome sequencing and annotation.</title>
        <authorList>
            <consortium name="The Broad Institute Genomics Platform"/>
            <consortium name="The Broad Institute Genome Sequencing Center for Infectious Disease"/>
            <person name="Wu L."/>
            <person name="Ma J."/>
        </authorList>
    </citation>
    <scope>NUCLEOTIDE SEQUENCE [LARGE SCALE GENOMIC DNA]</scope>
    <source>
        <strain evidence="3 4">JCM 16014</strain>
    </source>
</reference>
<dbReference type="Proteomes" id="UP001500751">
    <property type="component" value="Unassembled WGS sequence"/>
</dbReference>
<evidence type="ECO:0000313" key="4">
    <source>
        <dbReference type="Proteomes" id="UP001500751"/>
    </source>
</evidence>
<name>A0ABN2TTJ0_9ACTN</name>
<gene>
    <name evidence="3" type="ORF">GCM10009839_15320</name>
</gene>
<accession>A0ABN2TTJ0</accession>
<proteinExistence type="predicted"/>
<dbReference type="Pfam" id="PF04235">
    <property type="entry name" value="DUF418"/>
    <property type="match status" value="1"/>
</dbReference>
<dbReference type="PANTHER" id="PTHR23028:SF53">
    <property type="entry name" value="ACYL_TRANSF_3 DOMAIN-CONTAINING PROTEIN"/>
    <property type="match status" value="1"/>
</dbReference>
<feature type="transmembrane region" description="Helical" evidence="1">
    <location>
        <begin position="67"/>
        <end position="88"/>
    </location>
</feature>
<organism evidence="3 4">
    <name type="scientific">Catenulispora yoronensis</name>
    <dbReference type="NCBI Taxonomy" id="450799"/>
    <lineage>
        <taxon>Bacteria</taxon>
        <taxon>Bacillati</taxon>
        <taxon>Actinomycetota</taxon>
        <taxon>Actinomycetes</taxon>
        <taxon>Catenulisporales</taxon>
        <taxon>Catenulisporaceae</taxon>
        <taxon>Catenulispora</taxon>
    </lineage>
</organism>
<sequence>MFAPLFALCVAAVAVRDVEGGKSWLRSPVLVALGRWSFSFYLVESTVLNACAQSLGGRRPEAWLGNVPWLLLALVVAVALSAFLHRWVEQPMERYLKGLWPDRRVPFRPAFHRTP</sequence>
<keyword evidence="1" id="KW-0472">Membrane</keyword>
<keyword evidence="4" id="KW-1185">Reference proteome</keyword>
<evidence type="ECO:0000313" key="3">
    <source>
        <dbReference type="EMBL" id="GAA2019757.1"/>
    </source>
</evidence>
<dbReference type="InterPro" id="IPR007349">
    <property type="entry name" value="DUF418"/>
</dbReference>
<feature type="domain" description="DUF418" evidence="2">
    <location>
        <begin position="3"/>
        <end position="93"/>
    </location>
</feature>